<dbReference type="AlphaFoldDB" id="A0A4P6HXH2"/>
<evidence type="ECO:0000313" key="2">
    <source>
        <dbReference type="Proteomes" id="UP000293296"/>
    </source>
</evidence>
<dbReference type="EMBL" id="CP026538">
    <property type="protein sequence ID" value="QAZ65949.1"/>
    <property type="molecule type" value="Genomic_DNA"/>
</dbReference>
<gene>
    <name evidence="1" type="ORF">C3Y92_01320</name>
</gene>
<accession>A0A4P6HXH2</accession>
<dbReference type="Proteomes" id="UP000293296">
    <property type="component" value="Chromosome"/>
</dbReference>
<evidence type="ECO:0000313" key="1">
    <source>
        <dbReference type="EMBL" id="QAZ65949.1"/>
    </source>
</evidence>
<dbReference type="OrthoDB" id="5458712at2"/>
<reference evidence="1 2" key="1">
    <citation type="submission" date="2018-02" db="EMBL/GenBank/DDBJ databases">
        <title>Genome sequence of Desulfovibrio carbinolicus DSM 3852.</title>
        <authorList>
            <person name="Wilbanks E."/>
            <person name="Skennerton C.T."/>
            <person name="Orphan V.J."/>
        </authorList>
    </citation>
    <scope>NUCLEOTIDE SEQUENCE [LARGE SCALE GENOMIC DNA]</scope>
    <source>
        <strain evidence="1 2">DSM 3852</strain>
    </source>
</reference>
<keyword evidence="2" id="KW-1185">Reference proteome</keyword>
<proteinExistence type="predicted"/>
<organism evidence="1 2">
    <name type="scientific">Solidesulfovibrio carbinolicus</name>
    <dbReference type="NCBI Taxonomy" id="296842"/>
    <lineage>
        <taxon>Bacteria</taxon>
        <taxon>Pseudomonadati</taxon>
        <taxon>Thermodesulfobacteriota</taxon>
        <taxon>Desulfovibrionia</taxon>
        <taxon>Desulfovibrionales</taxon>
        <taxon>Desulfovibrionaceae</taxon>
        <taxon>Solidesulfovibrio</taxon>
    </lineage>
</organism>
<name>A0A4P6HXH2_9BACT</name>
<dbReference type="KEGG" id="dcb:C3Y92_01320"/>
<sequence>MDVPSKSNKAWVDIVTGKKTFQLKFLAAKILLGRLTRSVKEDPSPENVSSSIDQIYAIFANNVNMPSVQDDLKTIFG</sequence>
<protein>
    <submittedName>
        <fullName evidence="1">Uncharacterized protein</fullName>
    </submittedName>
</protein>